<accession>A0A4U6RIA7</accession>
<dbReference type="RefSeq" id="WP_137482983.1">
    <property type="nucleotide sequence ID" value="NZ_SZZP01000027.1"/>
</dbReference>
<evidence type="ECO:0000256" key="1">
    <source>
        <dbReference type="SAM" id="Phobius"/>
    </source>
</evidence>
<evidence type="ECO:0000313" key="2">
    <source>
        <dbReference type="EMBL" id="TKV74194.1"/>
    </source>
</evidence>
<comment type="caution">
    <text evidence="2">The sequence shown here is derived from an EMBL/GenBank/DDBJ whole genome shotgun (WGS) entry which is preliminary data.</text>
</comment>
<keyword evidence="1" id="KW-0812">Transmembrane</keyword>
<dbReference type="AlphaFoldDB" id="A0A4U6RIA7"/>
<feature type="transmembrane region" description="Helical" evidence="1">
    <location>
        <begin position="79"/>
        <end position="100"/>
    </location>
</feature>
<protein>
    <submittedName>
        <fullName evidence="2">Uncharacterized protein</fullName>
    </submittedName>
</protein>
<keyword evidence="1" id="KW-1133">Transmembrane helix</keyword>
<reference evidence="2 3" key="1">
    <citation type="submission" date="2019-05" db="EMBL/GenBank/DDBJ databases">
        <title>Draft Genome of Bradyrhizobium elkanii strain SEMIA 938, Used in Commercial Inoculants for Lupinus spp. in Brazil.</title>
        <authorList>
            <person name="Hungria M."/>
            <person name="Delamuta J.R.M."/>
            <person name="Ribeiro R.A."/>
            <person name="Nogueira M.A."/>
        </authorList>
    </citation>
    <scope>NUCLEOTIDE SEQUENCE [LARGE SCALE GENOMIC DNA]</scope>
    <source>
        <strain evidence="2 3">Semia 938</strain>
    </source>
</reference>
<evidence type="ECO:0000313" key="3">
    <source>
        <dbReference type="Proteomes" id="UP000305095"/>
    </source>
</evidence>
<feature type="transmembrane region" description="Helical" evidence="1">
    <location>
        <begin position="7"/>
        <end position="33"/>
    </location>
</feature>
<gene>
    <name evidence="2" type="ORF">FDV58_33945</name>
</gene>
<name>A0A4U6RIA7_BRAEL</name>
<proteinExistence type="predicted"/>
<sequence>MPALGLVLNALGIGLFCWAVFALAVYALPFFVALNFGMIAFHGGAGVIGALLVAIAAGVLTFAVGEITFAASRSVARRVMIATIFAVPAAIAGYNVVLAMSQIAVPSLTWREAFACLGAICVGGTTWTRLTVLARGDPSVRAG</sequence>
<dbReference type="Proteomes" id="UP000305095">
    <property type="component" value="Unassembled WGS sequence"/>
</dbReference>
<dbReference type="EMBL" id="SZZP01000027">
    <property type="protein sequence ID" value="TKV74194.1"/>
    <property type="molecule type" value="Genomic_DNA"/>
</dbReference>
<feature type="transmembrane region" description="Helical" evidence="1">
    <location>
        <begin position="39"/>
        <end position="67"/>
    </location>
</feature>
<keyword evidence="1" id="KW-0472">Membrane</keyword>
<organism evidence="2 3">
    <name type="scientific">Bradyrhizobium elkanii</name>
    <dbReference type="NCBI Taxonomy" id="29448"/>
    <lineage>
        <taxon>Bacteria</taxon>
        <taxon>Pseudomonadati</taxon>
        <taxon>Pseudomonadota</taxon>
        <taxon>Alphaproteobacteria</taxon>
        <taxon>Hyphomicrobiales</taxon>
        <taxon>Nitrobacteraceae</taxon>
        <taxon>Bradyrhizobium</taxon>
    </lineage>
</organism>